<evidence type="ECO:0000313" key="2">
    <source>
        <dbReference type="EMBL" id="AKN37220.1"/>
    </source>
</evidence>
<name>A0A0H3ZM65_9GAMM</name>
<proteinExistence type="predicted"/>
<evidence type="ECO:0000256" key="1">
    <source>
        <dbReference type="SAM" id="SignalP"/>
    </source>
</evidence>
<dbReference type="PROSITE" id="PS51257">
    <property type="entry name" value="PROKAR_LIPOPROTEIN"/>
    <property type="match status" value="1"/>
</dbReference>
<protein>
    <submittedName>
        <fullName evidence="2">IncF plasmid conjugative transfer pilus assemblyprotein TraV</fullName>
    </submittedName>
</protein>
<reference evidence="2" key="1">
    <citation type="journal article" date="2015" name="MBio">
        <title>Eco-Evolutionary Dynamics of Episomes among Ecologically Cohesive Bacterial Populations.</title>
        <authorList>
            <person name="Xue H."/>
            <person name="Cordero O.X."/>
            <person name="Camas F.M."/>
            <person name="Trimble W."/>
            <person name="Meyer F."/>
            <person name="Guglielmini J."/>
            <person name="Rocha E.P."/>
            <person name="Polz M.F."/>
        </authorList>
    </citation>
    <scope>NUCLEOTIDE SEQUENCE</scope>
    <source>
        <strain evidence="2">FF_472</strain>
    </source>
</reference>
<feature type="signal peptide" evidence="1">
    <location>
        <begin position="1"/>
        <end position="18"/>
    </location>
</feature>
<dbReference type="EMBL" id="KP795526">
    <property type="protein sequence ID" value="AKN37220.1"/>
    <property type="molecule type" value="Genomic_DNA"/>
</dbReference>
<feature type="chain" id="PRO_5005204469" evidence="1">
    <location>
        <begin position="19"/>
        <end position="131"/>
    </location>
</feature>
<dbReference type="AlphaFoldDB" id="A0A0H3ZM65"/>
<sequence>MLRIGLTLVSIVLLSGCAAGLGEEFSCNNVGGVKGCTRMNDIRDNIDVYRAPNAIVHSRPSRAKAPPLMFATLPRRERHGQPGRTPDKVNKITIFPFKTSTHEHYIDTLDIYFVVDESTWIDKPVQAIRKD</sequence>
<dbReference type="NCBIfam" id="TIGR02747">
    <property type="entry name" value="TraV"/>
    <property type="match status" value="1"/>
</dbReference>
<dbReference type="InterPro" id="IPR014118">
    <property type="entry name" value="T4SS_TraV"/>
</dbReference>
<accession>A0A0H3ZM65</accession>
<organism evidence="2">
    <name type="scientific">Enterovibrio norvegicus</name>
    <dbReference type="NCBI Taxonomy" id="188144"/>
    <lineage>
        <taxon>Bacteria</taxon>
        <taxon>Pseudomonadati</taxon>
        <taxon>Pseudomonadota</taxon>
        <taxon>Gammaproteobacteria</taxon>
        <taxon>Vibrionales</taxon>
        <taxon>Vibrionaceae</taxon>
        <taxon>Enterovibrio</taxon>
    </lineage>
</organism>
<keyword evidence="1" id="KW-0732">Signal</keyword>